<keyword evidence="3" id="KW-1133">Transmembrane helix</keyword>
<gene>
    <name evidence="4" type="ORF">X975_23170</name>
</gene>
<organism evidence="4 5">
    <name type="scientific">Stegodyphus mimosarum</name>
    <name type="common">African social velvet spider</name>
    <dbReference type="NCBI Taxonomy" id="407821"/>
    <lineage>
        <taxon>Eukaryota</taxon>
        <taxon>Metazoa</taxon>
        <taxon>Ecdysozoa</taxon>
        <taxon>Arthropoda</taxon>
        <taxon>Chelicerata</taxon>
        <taxon>Arachnida</taxon>
        <taxon>Araneae</taxon>
        <taxon>Araneomorphae</taxon>
        <taxon>Entelegynae</taxon>
        <taxon>Eresoidea</taxon>
        <taxon>Eresidae</taxon>
        <taxon>Stegodyphus</taxon>
    </lineage>
</organism>
<sequence>MAGFQGIIKNLIKGALLPWIEEHFDDVIAAFGTEGNTTISEYNWNNIVLDFEGCCDERIDNFLNLNAFCRSRKEIIHELRDISKIITNERRNCNWTKLVGACTGIIGGLTVGASFLIPFTGGLSAPVATAGGVVSLLGGGTSFGTAITECALISWRIKQAKNILEEDRKKCEQMLIHIQHSEDLQKTIDAVMKLDIFQRMVKDLAALLQETRNKFSDIQEKFLRMQSNQFMKMLMPIMSSIIEEKLGLAPELLKIRITVFLIIFLVIVMQSDNQNLADISITTLRLSGGIGAGAVFINSVDDMSVVLKSGLRNGTILAPIRSAVIRGLVIAGVALDVINLILTSIDLHKGSISEHAKAIEHAADEMEKELNKLIKTD</sequence>
<dbReference type="Pfam" id="PF05461">
    <property type="entry name" value="ApoL"/>
    <property type="match status" value="2"/>
</dbReference>
<feature type="transmembrane region" description="Helical" evidence="3">
    <location>
        <begin position="133"/>
        <end position="155"/>
    </location>
</feature>
<evidence type="ECO:0000313" key="4">
    <source>
        <dbReference type="EMBL" id="KFM73688.1"/>
    </source>
</evidence>
<dbReference type="GO" id="GO:0042157">
    <property type="term" value="P:lipoprotein metabolic process"/>
    <property type="evidence" value="ECO:0007669"/>
    <property type="project" value="InterPro"/>
</dbReference>
<evidence type="ECO:0000256" key="1">
    <source>
        <dbReference type="ARBA" id="ARBA00010090"/>
    </source>
</evidence>
<keyword evidence="5" id="KW-1185">Reference proteome</keyword>
<dbReference type="GO" id="GO:0008289">
    <property type="term" value="F:lipid binding"/>
    <property type="evidence" value="ECO:0007669"/>
    <property type="project" value="InterPro"/>
</dbReference>
<keyword evidence="2" id="KW-0175">Coiled coil</keyword>
<feature type="non-terminal residue" evidence="4">
    <location>
        <position position="377"/>
    </location>
</feature>
<evidence type="ECO:0000256" key="3">
    <source>
        <dbReference type="SAM" id="Phobius"/>
    </source>
</evidence>
<dbReference type="Proteomes" id="UP000054359">
    <property type="component" value="Unassembled WGS sequence"/>
</dbReference>
<evidence type="ECO:0000313" key="5">
    <source>
        <dbReference type="Proteomes" id="UP000054359"/>
    </source>
</evidence>
<dbReference type="PANTHER" id="PTHR14096:SF28">
    <property type="entry name" value="APOLIPOPROTEIN L, 1-RELATED"/>
    <property type="match status" value="1"/>
</dbReference>
<feature type="transmembrane region" description="Helical" evidence="3">
    <location>
        <begin position="98"/>
        <end position="121"/>
    </location>
</feature>
<protein>
    <recommendedName>
        <fullName evidence="6">Apolipoprotein L3</fullName>
    </recommendedName>
</protein>
<feature type="transmembrane region" description="Helical" evidence="3">
    <location>
        <begin position="323"/>
        <end position="342"/>
    </location>
</feature>
<feature type="transmembrane region" description="Helical" evidence="3">
    <location>
        <begin position="253"/>
        <end position="270"/>
    </location>
</feature>
<name>A0A087U8J9_STEMI</name>
<dbReference type="GO" id="GO:0006869">
    <property type="term" value="P:lipid transport"/>
    <property type="evidence" value="ECO:0007669"/>
    <property type="project" value="InterPro"/>
</dbReference>
<dbReference type="GO" id="GO:0016020">
    <property type="term" value="C:membrane"/>
    <property type="evidence" value="ECO:0007669"/>
    <property type="project" value="TreeGrafter"/>
</dbReference>
<dbReference type="AlphaFoldDB" id="A0A087U8J9"/>
<accession>A0A087U8J9</accession>
<dbReference type="PANTHER" id="PTHR14096">
    <property type="entry name" value="APOLIPOPROTEIN L"/>
    <property type="match status" value="1"/>
</dbReference>
<dbReference type="OMA" id="CCDERID"/>
<dbReference type="InterPro" id="IPR008405">
    <property type="entry name" value="ApoL"/>
</dbReference>
<keyword evidence="3" id="KW-0472">Membrane</keyword>
<comment type="similarity">
    <text evidence="1">Belongs to the apolipoprotein L family.</text>
</comment>
<proteinExistence type="inferred from homology"/>
<evidence type="ECO:0000256" key="2">
    <source>
        <dbReference type="SAM" id="Coils"/>
    </source>
</evidence>
<dbReference type="GO" id="GO:0005576">
    <property type="term" value="C:extracellular region"/>
    <property type="evidence" value="ECO:0007669"/>
    <property type="project" value="InterPro"/>
</dbReference>
<evidence type="ECO:0008006" key="6">
    <source>
        <dbReference type="Google" id="ProtNLM"/>
    </source>
</evidence>
<reference evidence="4 5" key="1">
    <citation type="submission" date="2013-11" db="EMBL/GenBank/DDBJ databases">
        <title>Genome sequencing of Stegodyphus mimosarum.</title>
        <authorList>
            <person name="Bechsgaard J."/>
        </authorList>
    </citation>
    <scope>NUCLEOTIDE SEQUENCE [LARGE SCALE GENOMIC DNA]</scope>
</reference>
<dbReference type="OrthoDB" id="6428304at2759"/>
<keyword evidence="3" id="KW-0812">Transmembrane</keyword>
<dbReference type="EMBL" id="KK118720">
    <property type="protein sequence ID" value="KFM73688.1"/>
    <property type="molecule type" value="Genomic_DNA"/>
</dbReference>
<feature type="coiled-coil region" evidence="2">
    <location>
        <begin position="194"/>
        <end position="221"/>
    </location>
</feature>